<gene>
    <name evidence="8" type="ORF">LLT6_10880</name>
</gene>
<feature type="transmembrane region" description="Helical" evidence="6">
    <location>
        <begin position="44"/>
        <end position="70"/>
    </location>
</feature>
<proteinExistence type="predicted"/>
<dbReference type="Pfam" id="PF02687">
    <property type="entry name" value="FtsX"/>
    <property type="match status" value="1"/>
</dbReference>
<reference evidence="8 9" key="1">
    <citation type="journal article" date="2013" name="ISME J.">
        <title>Multifactorial diversity sustains microbial community stability.</title>
        <authorList>
            <person name="Erkus O."/>
            <person name="de Jager V.C."/>
            <person name="Spus M."/>
            <person name="van Alen-Boerrigter I.J."/>
            <person name="van Rijswijck I.M."/>
            <person name="Hazelwood L."/>
            <person name="Janssen P.W."/>
            <person name="van Hijum S.A."/>
            <person name="Kleerebezem M."/>
            <person name="Smid E.J."/>
        </authorList>
    </citation>
    <scope>NUCLEOTIDE SEQUENCE [LARGE SCALE GENOMIC DNA]</scope>
    <source>
        <strain evidence="8 9">TIFN6</strain>
    </source>
</reference>
<dbReference type="EMBL" id="ATBB01000640">
    <property type="protein sequence ID" value="EQC54175.1"/>
    <property type="molecule type" value="Genomic_DNA"/>
</dbReference>
<comment type="caution">
    <text evidence="8">The sequence shown here is derived from an EMBL/GenBank/DDBJ whole genome shotgun (WGS) entry which is preliminary data.</text>
</comment>
<evidence type="ECO:0000256" key="1">
    <source>
        <dbReference type="ARBA" id="ARBA00004651"/>
    </source>
</evidence>
<evidence type="ECO:0000256" key="3">
    <source>
        <dbReference type="ARBA" id="ARBA00022692"/>
    </source>
</evidence>
<evidence type="ECO:0000256" key="4">
    <source>
        <dbReference type="ARBA" id="ARBA00022989"/>
    </source>
</evidence>
<name>T0RXU4_LACLC</name>
<organism evidence="8 9">
    <name type="scientific">Lactococcus cremoris subsp. cremoris TIFN6</name>
    <dbReference type="NCBI Taxonomy" id="1234876"/>
    <lineage>
        <taxon>Bacteria</taxon>
        <taxon>Bacillati</taxon>
        <taxon>Bacillota</taxon>
        <taxon>Bacilli</taxon>
        <taxon>Lactobacillales</taxon>
        <taxon>Streptococcaceae</taxon>
        <taxon>Lactococcus</taxon>
        <taxon>Lactococcus cremoris subsp. cremoris</taxon>
    </lineage>
</organism>
<dbReference type="PANTHER" id="PTHR46795:SF3">
    <property type="entry name" value="ABC TRANSPORTER PERMEASE"/>
    <property type="match status" value="1"/>
</dbReference>
<dbReference type="InterPro" id="IPR003838">
    <property type="entry name" value="ABC3_permease_C"/>
</dbReference>
<evidence type="ECO:0000256" key="2">
    <source>
        <dbReference type="ARBA" id="ARBA00022475"/>
    </source>
</evidence>
<keyword evidence="2" id="KW-1003">Cell membrane</keyword>
<dbReference type="InterPro" id="IPR052536">
    <property type="entry name" value="ABC-4_Integral_Memb_Prot"/>
</dbReference>
<dbReference type="PANTHER" id="PTHR46795">
    <property type="entry name" value="ABC TRANSPORTER PERMEASE-RELATED-RELATED"/>
    <property type="match status" value="1"/>
</dbReference>
<dbReference type="AlphaFoldDB" id="T0RXU4"/>
<dbReference type="PATRIC" id="fig|1234876.3.peg.2680"/>
<evidence type="ECO:0000256" key="6">
    <source>
        <dbReference type="SAM" id="Phobius"/>
    </source>
</evidence>
<protein>
    <recommendedName>
        <fullName evidence="7">ABC3 transporter permease C-terminal domain-containing protein</fullName>
    </recommendedName>
</protein>
<feature type="domain" description="ABC3 transporter permease C-terminal" evidence="7">
    <location>
        <begin position="3"/>
        <end position="118"/>
    </location>
</feature>
<comment type="subcellular location">
    <subcellularLocation>
        <location evidence="1">Cell membrane</location>
        <topology evidence="1">Multi-pass membrane protein</topology>
    </subcellularLocation>
</comment>
<keyword evidence="4 6" id="KW-1133">Transmembrane helix</keyword>
<evidence type="ECO:0000313" key="9">
    <source>
        <dbReference type="Proteomes" id="UP000015854"/>
    </source>
</evidence>
<dbReference type="Proteomes" id="UP000015854">
    <property type="component" value="Unassembled WGS sequence"/>
</dbReference>
<evidence type="ECO:0000256" key="5">
    <source>
        <dbReference type="ARBA" id="ARBA00023136"/>
    </source>
</evidence>
<keyword evidence="3 6" id="KW-0812">Transmembrane</keyword>
<dbReference type="GO" id="GO:0005886">
    <property type="term" value="C:plasma membrane"/>
    <property type="evidence" value="ECO:0007669"/>
    <property type="project" value="UniProtKB-SubCell"/>
</dbReference>
<sequence length="144" mass="16415">MGFALIVLSIFAVLILIYSYRFFQTQRSREFGLYDILGFGKTRIVGVAFLELILSYIITLIAGTVCGIAFSKFLFLNFVNMIGGNYFNLVISPTAIILLAFLFLIFFLVLMMIGVWIIWRSSSLDLLREESKGEKEPKSNLFLQ</sequence>
<evidence type="ECO:0000259" key="7">
    <source>
        <dbReference type="Pfam" id="PF02687"/>
    </source>
</evidence>
<accession>T0RXU4</accession>
<keyword evidence="5 6" id="KW-0472">Membrane</keyword>
<evidence type="ECO:0000313" key="8">
    <source>
        <dbReference type="EMBL" id="EQC54175.1"/>
    </source>
</evidence>
<feature type="transmembrane region" description="Helical" evidence="6">
    <location>
        <begin position="90"/>
        <end position="119"/>
    </location>
</feature>
<feature type="transmembrane region" description="Helical" evidence="6">
    <location>
        <begin position="6"/>
        <end position="23"/>
    </location>
</feature>